<keyword evidence="3" id="KW-1185">Reference proteome</keyword>
<feature type="region of interest" description="Disordered" evidence="1">
    <location>
        <begin position="61"/>
        <end position="81"/>
    </location>
</feature>
<evidence type="ECO:0000256" key="1">
    <source>
        <dbReference type="SAM" id="MobiDB-lite"/>
    </source>
</evidence>
<reference evidence="2 3" key="1">
    <citation type="journal article" date="2019" name="Emerg. Microbes Infect.">
        <title>Comprehensive subspecies identification of 175 nontuberculous mycobacteria species based on 7547 genomic profiles.</title>
        <authorList>
            <person name="Matsumoto Y."/>
            <person name="Kinjo T."/>
            <person name="Motooka D."/>
            <person name="Nabeya D."/>
            <person name="Jung N."/>
            <person name="Uechi K."/>
            <person name="Horii T."/>
            <person name="Iida T."/>
            <person name="Fujita J."/>
            <person name="Nakamura S."/>
        </authorList>
    </citation>
    <scope>NUCLEOTIDE SEQUENCE [LARGE SCALE GENOMIC DNA]</scope>
    <source>
        <strain evidence="2 3">JCM 18565</strain>
    </source>
</reference>
<gene>
    <name evidence="2" type="ORF">MPRG_23770</name>
</gene>
<feature type="compositionally biased region" description="Basic and acidic residues" evidence="1">
    <location>
        <begin position="69"/>
        <end position="81"/>
    </location>
</feature>
<comment type="caution">
    <text evidence="2">The sequence shown here is derived from an EMBL/GenBank/DDBJ whole genome shotgun (WGS) entry which is preliminary data.</text>
</comment>
<evidence type="ECO:0008006" key="4">
    <source>
        <dbReference type="Google" id="ProtNLM"/>
    </source>
</evidence>
<accession>A0ABQ1C3U2</accession>
<dbReference type="Proteomes" id="UP000465240">
    <property type="component" value="Unassembled WGS sequence"/>
</dbReference>
<sequence>MATQILEVLIVVYQERSATDPERSSICSYLRPWNSEMCLAAEGTEARPQREAINDRIATLNLPSPTKGQIKDAASDGRRVK</sequence>
<evidence type="ECO:0000313" key="2">
    <source>
        <dbReference type="EMBL" id="GFG79101.1"/>
    </source>
</evidence>
<proteinExistence type="predicted"/>
<protein>
    <recommendedName>
        <fullName evidence="4">Transposase</fullName>
    </recommendedName>
</protein>
<evidence type="ECO:0000313" key="3">
    <source>
        <dbReference type="Proteomes" id="UP000465240"/>
    </source>
</evidence>
<name>A0ABQ1C3U2_9MYCO</name>
<dbReference type="EMBL" id="BLKX01000001">
    <property type="protein sequence ID" value="GFG79101.1"/>
    <property type="molecule type" value="Genomic_DNA"/>
</dbReference>
<organism evidence="2 3">
    <name type="scientific">Mycobacterium paragordonae</name>
    <dbReference type="NCBI Taxonomy" id="1389713"/>
    <lineage>
        <taxon>Bacteria</taxon>
        <taxon>Bacillati</taxon>
        <taxon>Actinomycetota</taxon>
        <taxon>Actinomycetes</taxon>
        <taxon>Mycobacteriales</taxon>
        <taxon>Mycobacteriaceae</taxon>
        <taxon>Mycobacterium</taxon>
    </lineage>
</organism>